<dbReference type="EMBL" id="AZAJ01000001">
    <property type="protein sequence ID" value="ETA68265.1"/>
    <property type="molecule type" value="Genomic_DNA"/>
</dbReference>
<dbReference type="STRING" id="1090322.MettiDRAFT_1721"/>
<dbReference type="GO" id="GO:0046872">
    <property type="term" value="F:metal ion binding"/>
    <property type="evidence" value="ECO:0007669"/>
    <property type="project" value="UniProtKB-KW"/>
</dbReference>
<evidence type="ECO:0000313" key="4">
    <source>
        <dbReference type="EMBL" id="ETA68265.1"/>
    </source>
</evidence>
<dbReference type="Proteomes" id="UP000019483">
    <property type="component" value="Unassembled WGS sequence"/>
</dbReference>
<dbReference type="FunFam" id="3.40.190.10:FF:000035">
    <property type="entry name" value="Molybdate ABC transporter substrate-binding protein"/>
    <property type="match status" value="1"/>
</dbReference>
<keyword evidence="1" id="KW-0500">Molybdenum</keyword>
<dbReference type="PIRSF" id="PIRSF004846">
    <property type="entry name" value="ModA"/>
    <property type="match status" value="1"/>
</dbReference>
<comment type="caution">
    <text evidence="4">The sequence shown here is derived from an EMBL/GenBank/DDBJ whole genome shotgun (WGS) entry which is preliminary data.</text>
</comment>
<dbReference type="NCBIfam" id="TIGR01256">
    <property type="entry name" value="modA"/>
    <property type="match status" value="1"/>
</dbReference>
<dbReference type="InterPro" id="IPR050682">
    <property type="entry name" value="ModA/WtpA"/>
</dbReference>
<dbReference type="GO" id="GO:0030973">
    <property type="term" value="F:molybdate ion binding"/>
    <property type="evidence" value="ECO:0007669"/>
    <property type="project" value="TreeGrafter"/>
</dbReference>
<name>W9DRR6_METTI</name>
<reference evidence="4 5" key="1">
    <citation type="submission" date="2013-08" db="EMBL/GenBank/DDBJ databases">
        <authorList>
            <consortium name="DOE Joint Genome Institute"/>
            <person name="Eisen J."/>
            <person name="Huntemann M."/>
            <person name="Han J."/>
            <person name="Chen A."/>
            <person name="Kyrpides N."/>
            <person name="Mavromatis K."/>
            <person name="Markowitz V."/>
            <person name="Palaniappan K."/>
            <person name="Ivanova N."/>
            <person name="Schaumberg A."/>
            <person name="Pati A."/>
            <person name="Liolios K."/>
            <person name="Nordberg H.P."/>
            <person name="Cantor M.N."/>
            <person name="Hua S.X."/>
            <person name="Woyke T."/>
        </authorList>
    </citation>
    <scope>NUCLEOTIDE SEQUENCE [LARGE SCALE GENOMIC DNA]</scope>
    <source>
        <strain evidence="4 5">DSM 2278</strain>
    </source>
</reference>
<dbReference type="InterPro" id="IPR041879">
    <property type="entry name" value="YvgL-like_PBP2"/>
</dbReference>
<evidence type="ECO:0000256" key="3">
    <source>
        <dbReference type="ARBA" id="ARBA00022729"/>
    </source>
</evidence>
<dbReference type="InterPro" id="IPR005950">
    <property type="entry name" value="ModA"/>
</dbReference>
<protein>
    <submittedName>
        <fullName evidence="4">Molybdenum ABC transporter, periplasmic molybdate-binding protein</fullName>
    </submittedName>
</protein>
<dbReference type="GO" id="GO:0015689">
    <property type="term" value="P:molybdate ion transport"/>
    <property type="evidence" value="ECO:0007669"/>
    <property type="project" value="InterPro"/>
</dbReference>
<evidence type="ECO:0000313" key="5">
    <source>
        <dbReference type="Proteomes" id="UP000019483"/>
    </source>
</evidence>
<dbReference type="SUPFAM" id="SSF53850">
    <property type="entry name" value="Periplasmic binding protein-like II"/>
    <property type="match status" value="1"/>
</dbReference>
<keyword evidence="5" id="KW-1185">Reference proteome</keyword>
<dbReference type="CDD" id="cd13537">
    <property type="entry name" value="PBP2_YvgL_like"/>
    <property type="match status" value="1"/>
</dbReference>
<dbReference type="AlphaFoldDB" id="W9DRR6"/>
<keyword evidence="2" id="KW-0479">Metal-binding</keyword>
<evidence type="ECO:0000256" key="1">
    <source>
        <dbReference type="ARBA" id="ARBA00022505"/>
    </source>
</evidence>
<keyword evidence="3" id="KW-0732">Signal</keyword>
<accession>W9DRR6</accession>
<organism evidence="4 5">
    <name type="scientific">Methanolobus tindarius DSM 2278</name>
    <dbReference type="NCBI Taxonomy" id="1090322"/>
    <lineage>
        <taxon>Archaea</taxon>
        <taxon>Methanobacteriati</taxon>
        <taxon>Methanobacteriota</taxon>
        <taxon>Stenosarchaea group</taxon>
        <taxon>Methanomicrobia</taxon>
        <taxon>Methanosarcinales</taxon>
        <taxon>Methanosarcinaceae</taxon>
        <taxon>Methanolobus</taxon>
    </lineage>
</organism>
<proteinExistence type="predicted"/>
<gene>
    <name evidence="4" type="ORF">MettiDRAFT_1721</name>
</gene>
<dbReference type="PANTHER" id="PTHR30632:SF0">
    <property type="entry name" value="SULFATE-BINDING PROTEIN"/>
    <property type="match status" value="1"/>
</dbReference>
<dbReference type="Gene3D" id="3.40.190.10">
    <property type="entry name" value="Periplasmic binding protein-like II"/>
    <property type="match status" value="2"/>
</dbReference>
<dbReference type="Pfam" id="PF13531">
    <property type="entry name" value="SBP_bac_11"/>
    <property type="match status" value="1"/>
</dbReference>
<evidence type="ECO:0000256" key="2">
    <source>
        <dbReference type="ARBA" id="ARBA00022723"/>
    </source>
</evidence>
<dbReference type="PANTHER" id="PTHR30632">
    <property type="entry name" value="MOLYBDATE-BINDING PERIPLASMIC PROTEIN"/>
    <property type="match status" value="1"/>
</dbReference>
<sequence>MDILSLVLLTAFRKVVIMTFNKKLILAIAAILALVVFVSGCADTNAGEDVETDVNTDSGSGEVTTITVSAAASLTEAFTELETAFEEENPDIDVNYNFAGSGTLRMQIEGGAPIDVFASASQSHMDILSNESLIVEESRKDFAANSVVLITPVDSELEITGAEDLLSDDVETISIGNPETAPVGKYTVEALEQAGLWDELQSKTLLADDVKQVLVYVERGEVGAGFVYSTDAATADSGTIEVKATIPTVTPISYPIAVVAGSEHETQAQTFVDFVTSEEGMTILQSYGFTA</sequence>